<dbReference type="RefSeq" id="WP_019357039.1">
    <property type="nucleotide sequence ID" value="NZ_LJGV01000022.1"/>
</dbReference>
<gene>
    <name evidence="2" type="ORF">AN217_06785</name>
</gene>
<comment type="caution">
    <text evidence="2">The sequence shown here is derived from an EMBL/GenBank/DDBJ whole genome shotgun (WGS) entry which is preliminary data.</text>
</comment>
<dbReference type="PANTHER" id="PTHR36832:SF2">
    <property type="entry name" value="INTEGRAL MEMBRANE PROTEIN"/>
    <property type="match status" value="1"/>
</dbReference>
<keyword evidence="1" id="KW-1133">Transmembrane helix</keyword>
<dbReference type="Proteomes" id="UP000175829">
    <property type="component" value="Unassembled WGS sequence"/>
</dbReference>
<accession>A0A1E7K113</accession>
<protein>
    <submittedName>
        <fullName evidence="2">ABC transporter permease</fullName>
    </submittedName>
</protein>
<dbReference type="EMBL" id="LJGV01000022">
    <property type="protein sequence ID" value="OEU97621.1"/>
    <property type="molecule type" value="Genomic_DNA"/>
</dbReference>
<evidence type="ECO:0000313" key="2">
    <source>
        <dbReference type="EMBL" id="OEU97621.1"/>
    </source>
</evidence>
<reference evidence="2 3" key="1">
    <citation type="journal article" date="2016" name="Front. Microbiol.">
        <title>Comparative Genomics Analysis of Streptomyces Species Reveals Their Adaptation to the Marine Environment and Their Diversity at the Genomic Level.</title>
        <authorList>
            <person name="Tian X."/>
            <person name="Zhang Z."/>
            <person name="Yang T."/>
            <person name="Chen M."/>
            <person name="Li J."/>
            <person name="Chen F."/>
            <person name="Yang J."/>
            <person name="Li W."/>
            <person name="Zhang B."/>
            <person name="Zhang Z."/>
            <person name="Wu J."/>
            <person name="Zhang C."/>
            <person name="Long L."/>
            <person name="Xiao J."/>
        </authorList>
    </citation>
    <scope>NUCLEOTIDE SEQUENCE [LARGE SCALE GENOMIC DNA]</scope>
    <source>
        <strain evidence="2 3">SCSIO M10379</strain>
    </source>
</reference>
<dbReference type="AlphaFoldDB" id="A0A1E7K113"/>
<evidence type="ECO:0000313" key="3">
    <source>
        <dbReference type="Proteomes" id="UP000175829"/>
    </source>
</evidence>
<keyword evidence="1" id="KW-0472">Membrane</keyword>
<feature type="transmembrane region" description="Helical" evidence="1">
    <location>
        <begin position="180"/>
        <end position="202"/>
    </location>
</feature>
<feature type="transmembrane region" description="Helical" evidence="1">
    <location>
        <begin position="21"/>
        <end position="44"/>
    </location>
</feature>
<feature type="transmembrane region" description="Helical" evidence="1">
    <location>
        <begin position="234"/>
        <end position="252"/>
    </location>
</feature>
<dbReference type="PATRIC" id="fig|943816.4.peg.725"/>
<feature type="transmembrane region" description="Helical" evidence="1">
    <location>
        <begin position="64"/>
        <end position="82"/>
    </location>
</feature>
<feature type="transmembrane region" description="Helical" evidence="1">
    <location>
        <begin position="146"/>
        <end position="168"/>
    </location>
</feature>
<dbReference type="PANTHER" id="PTHR36832">
    <property type="entry name" value="SLR1174 PROTEIN-RELATED"/>
    <property type="match status" value="1"/>
</dbReference>
<dbReference type="InterPro" id="IPR010390">
    <property type="entry name" value="ABC-2_transporter-like"/>
</dbReference>
<evidence type="ECO:0000256" key="1">
    <source>
        <dbReference type="SAM" id="Phobius"/>
    </source>
</evidence>
<name>A0A1E7K113_9ACTN</name>
<dbReference type="Pfam" id="PF06182">
    <property type="entry name" value="ABC2_membrane_6"/>
    <property type="match status" value="1"/>
</dbReference>
<organism evidence="2 3">
    <name type="scientific">Streptomyces qinglanensis</name>
    <dbReference type="NCBI Taxonomy" id="943816"/>
    <lineage>
        <taxon>Bacteria</taxon>
        <taxon>Bacillati</taxon>
        <taxon>Actinomycetota</taxon>
        <taxon>Actinomycetes</taxon>
        <taxon>Kitasatosporales</taxon>
        <taxon>Streptomycetaceae</taxon>
        <taxon>Streptomyces</taxon>
    </lineage>
</organism>
<feature type="transmembrane region" description="Helical" evidence="1">
    <location>
        <begin position="121"/>
        <end position="140"/>
    </location>
</feature>
<sequence length="268" mass="28595">MHLLRLHFAVALSGFRRYATYRVATAAGVFTNTVFGFILAHTFLALWHERPHLGGYDQSQALTFVWTGQALLAAAALMGGGFQDEFQERIRNGDVAIDLYRPVDLQTWWLAADLGRALFQLLGRGVLPLALGSLVFDLALPASLGTWLWFLAAVLLAIVVSFAVRYLFALCGFWLLDATGLGALSGLLSVFFSGMLLPLSVFPGGFGDAARLLPWAAMLQVPADVLLGTHPGGAAAGLAFQAGWAVVLLAAGRLLQAVATRKVVVQGG</sequence>
<keyword evidence="1" id="KW-0812">Transmembrane</keyword>
<proteinExistence type="predicted"/>